<sequence length="140" mass="14835">MATRVQPVHRVSPGERSTPQLVADLSEQLTHLVRTEMRLAQREMRERGKEAGKGAAALGAAGVFALLGGATLVATAVLLLSLVLDAWLAALIVSVALLLVSGVAALVGRSRLRRAAPAVPERTMGEVREDIELVKEAGRR</sequence>
<gene>
    <name evidence="2" type="ORF">GCM10009533_32500</name>
</gene>
<keyword evidence="1" id="KW-1133">Transmembrane helix</keyword>
<reference evidence="3" key="1">
    <citation type="journal article" date="2019" name="Int. J. Syst. Evol. Microbiol.">
        <title>The Global Catalogue of Microorganisms (GCM) 10K type strain sequencing project: providing services to taxonomists for standard genome sequencing and annotation.</title>
        <authorList>
            <consortium name="The Broad Institute Genomics Platform"/>
            <consortium name="The Broad Institute Genome Sequencing Center for Infectious Disease"/>
            <person name="Wu L."/>
            <person name="Ma J."/>
        </authorList>
    </citation>
    <scope>NUCLEOTIDE SEQUENCE [LARGE SCALE GENOMIC DNA]</scope>
    <source>
        <strain evidence="3">JCM 10303</strain>
    </source>
</reference>
<dbReference type="Pfam" id="PF07332">
    <property type="entry name" value="Phage_holin_3_6"/>
    <property type="match status" value="1"/>
</dbReference>
<dbReference type="Proteomes" id="UP001500729">
    <property type="component" value="Unassembled WGS sequence"/>
</dbReference>
<keyword evidence="1" id="KW-0472">Membrane</keyword>
<feature type="transmembrane region" description="Helical" evidence="1">
    <location>
        <begin position="54"/>
        <end position="80"/>
    </location>
</feature>
<keyword evidence="3" id="KW-1185">Reference proteome</keyword>
<evidence type="ECO:0000256" key="1">
    <source>
        <dbReference type="SAM" id="Phobius"/>
    </source>
</evidence>
<protein>
    <submittedName>
        <fullName evidence="2">Phage holin family protein</fullName>
    </submittedName>
</protein>
<dbReference type="EMBL" id="BAAAGS010000019">
    <property type="protein sequence ID" value="GAA0530787.1"/>
    <property type="molecule type" value="Genomic_DNA"/>
</dbReference>
<feature type="transmembrane region" description="Helical" evidence="1">
    <location>
        <begin position="86"/>
        <end position="107"/>
    </location>
</feature>
<dbReference type="RefSeq" id="WP_011874259.1">
    <property type="nucleotide sequence ID" value="NZ_BAAAGS010000019.1"/>
</dbReference>
<evidence type="ECO:0000313" key="3">
    <source>
        <dbReference type="Proteomes" id="UP001500729"/>
    </source>
</evidence>
<proteinExistence type="predicted"/>
<comment type="caution">
    <text evidence="2">The sequence shown here is derived from an EMBL/GenBank/DDBJ whole genome shotgun (WGS) entry which is preliminary data.</text>
</comment>
<keyword evidence="1" id="KW-0812">Transmembrane</keyword>
<dbReference type="InterPro" id="IPR009937">
    <property type="entry name" value="Phage_holin_3_6"/>
</dbReference>
<name>A0ABP3MY74_SACER</name>
<evidence type="ECO:0000313" key="2">
    <source>
        <dbReference type="EMBL" id="GAA0530787.1"/>
    </source>
</evidence>
<accession>A0ABP3MY74</accession>
<organism evidence="2 3">
    <name type="scientific">Saccharopolyspora erythraea</name>
    <name type="common">Streptomyces erythraeus</name>
    <dbReference type="NCBI Taxonomy" id="1836"/>
    <lineage>
        <taxon>Bacteria</taxon>
        <taxon>Bacillati</taxon>
        <taxon>Actinomycetota</taxon>
        <taxon>Actinomycetes</taxon>
        <taxon>Pseudonocardiales</taxon>
        <taxon>Pseudonocardiaceae</taxon>
        <taxon>Saccharopolyspora</taxon>
    </lineage>
</organism>